<sequence>MHFLIVLLLFLGFRDVLSQRNVAQERHDFSGSTNPAEMYGPQKLKSDYKPLPWKDKFPRYDANITDILELHKLTEKKPEFEPILTRKQEKGVDNRVPELIRPVQVRCPKGWTPWGPLCMAEVSLGPRTECFGDMGRFVSSASGTIPKQSSIYPGICQEKREIGPSLACPAGMKLRLKYESETNSNTGEVTPDIMSWACEGYRVIPFSELDGGICPAGFVNSIEGCKAFQIIPPIAICPDNSQPSYIGSNFAFYQRVTMICNIVNYTRGRIWCPKGFNVIFPPKALEKYEFGEEIPEDETYKIISGTFDENDVVSDEVVEDIFDTLNEVSDNKNDQKFPINFNDTSSRGQDTISNNLFTSSSRYVKKSQADIQAVQMRGMGIDVKDNFEFGTNEFKHNSKNCIKDKGICGDSKGLKAEESEIGESKRKWDDIGNNNNIMLRKLQEMAFGGTLATQMFEPGLEKELEFGPLSGVYMGNYGNVFGKETEEEIIISGNLGQLMGNNQATTAPLLQYMEKKAQFFKEPACSLVVAVHSTNCTPLQCKSPFLKEINHILRDWAVFVLQADPDSGSNLIPNGKDLPFTNAG</sequence>
<dbReference type="Proteomes" id="UP000236928">
    <property type="component" value="Unassembled WGS sequence"/>
</dbReference>
<evidence type="ECO:0000313" key="3">
    <source>
        <dbReference type="Proteomes" id="UP000236928"/>
    </source>
</evidence>
<gene>
    <name evidence="2" type="ORF">CmeUKMEL1_03040</name>
</gene>
<name>A0A2P4YXM6_9CRYT</name>
<keyword evidence="1" id="KW-0732">Signal</keyword>
<comment type="caution">
    <text evidence="2">The sequence shown here is derived from an EMBL/GenBank/DDBJ whole genome shotgun (WGS) entry which is preliminary data.</text>
</comment>
<keyword evidence="3" id="KW-1185">Reference proteome</keyword>
<dbReference type="VEuPathDB" id="CryptoDB:CmeUKMEL1_03040"/>
<dbReference type="EMBL" id="JIBK01000005">
    <property type="protein sequence ID" value="POM82567.1"/>
    <property type="molecule type" value="Genomic_DNA"/>
</dbReference>
<feature type="chain" id="PRO_5015141488" evidence="1">
    <location>
        <begin position="19"/>
        <end position="584"/>
    </location>
</feature>
<feature type="signal peptide" evidence="1">
    <location>
        <begin position="1"/>
        <end position="18"/>
    </location>
</feature>
<organism evidence="2 3">
    <name type="scientific">Cryptosporidium meleagridis</name>
    <dbReference type="NCBI Taxonomy" id="93969"/>
    <lineage>
        <taxon>Eukaryota</taxon>
        <taxon>Sar</taxon>
        <taxon>Alveolata</taxon>
        <taxon>Apicomplexa</taxon>
        <taxon>Conoidasida</taxon>
        <taxon>Coccidia</taxon>
        <taxon>Eucoccidiorida</taxon>
        <taxon>Eimeriorina</taxon>
        <taxon>Cryptosporidiidae</taxon>
        <taxon>Cryptosporidium</taxon>
    </lineage>
</organism>
<evidence type="ECO:0000313" key="2">
    <source>
        <dbReference type="EMBL" id="POM82567.1"/>
    </source>
</evidence>
<dbReference type="AlphaFoldDB" id="A0A2P4YXM6"/>
<reference evidence="2 3" key="1">
    <citation type="submission" date="2014-04" db="EMBL/GenBank/DDBJ databases">
        <title>Comparative Genomics of Cryptosporidium Species.</title>
        <authorList>
            <person name="Silva J.C."/>
            <person name="Su Q."/>
            <person name="Chalmers R."/>
            <person name="Chibucos M.C."/>
            <person name="Elwin K."/>
            <person name="Godinez A."/>
            <person name="Guo F."/>
            <person name="Huynh K."/>
            <person name="Orvis J."/>
            <person name="Ott S."/>
            <person name="Sadzewicz L."/>
            <person name="Sengamalay N."/>
            <person name="Shetty A."/>
            <person name="Sun M."/>
            <person name="Tallon L."/>
            <person name="Xiao L."/>
            <person name="Zhang H."/>
            <person name="Fraser C.M."/>
            <person name="Zhu G."/>
            <person name="Kissinger J."/>
            <person name="Widmer G."/>
        </authorList>
    </citation>
    <scope>NUCLEOTIDE SEQUENCE [LARGE SCALE GENOMIC DNA]</scope>
    <source>
        <strain evidence="2 3">UKMEL1</strain>
    </source>
</reference>
<evidence type="ECO:0000256" key="1">
    <source>
        <dbReference type="SAM" id="SignalP"/>
    </source>
</evidence>
<proteinExistence type="predicted"/>
<protein>
    <submittedName>
        <fullName evidence="2">Uncharacterized protein</fullName>
    </submittedName>
</protein>
<dbReference type="OrthoDB" id="341555at2759"/>
<accession>A0A2P4YXM6</accession>